<evidence type="ECO:0000313" key="7">
    <source>
        <dbReference type="Proteomes" id="UP000635477"/>
    </source>
</evidence>
<comment type="caution">
    <text evidence="6">The sequence shown here is derived from an EMBL/GenBank/DDBJ whole genome shotgun (WGS) entry which is preliminary data.</text>
</comment>
<dbReference type="PANTHER" id="PTHR23501">
    <property type="entry name" value="MAJOR FACILITATOR SUPERFAMILY"/>
    <property type="match status" value="1"/>
</dbReference>
<dbReference type="GO" id="GO:0000329">
    <property type="term" value="C:fungal-type vacuole membrane"/>
    <property type="evidence" value="ECO:0007669"/>
    <property type="project" value="TreeGrafter"/>
</dbReference>
<keyword evidence="2 5" id="KW-0812">Transmembrane</keyword>
<reference evidence="6" key="2">
    <citation type="submission" date="2020-05" db="EMBL/GenBank/DDBJ databases">
        <authorList>
            <person name="Kim H.-S."/>
            <person name="Proctor R.H."/>
            <person name="Brown D.W."/>
        </authorList>
    </citation>
    <scope>NUCLEOTIDE SEQUENCE</scope>
    <source>
        <strain evidence="6">NRRL 22465</strain>
    </source>
</reference>
<dbReference type="InterPro" id="IPR036259">
    <property type="entry name" value="MFS_trans_sf"/>
</dbReference>
<feature type="transmembrane region" description="Helical" evidence="5">
    <location>
        <begin position="153"/>
        <end position="179"/>
    </location>
</feature>
<keyword evidence="4 5" id="KW-0472">Membrane</keyword>
<feature type="transmembrane region" description="Helical" evidence="5">
    <location>
        <begin position="237"/>
        <end position="257"/>
    </location>
</feature>
<keyword evidence="3 5" id="KW-1133">Transmembrane helix</keyword>
<name>A0A8H4UK57_9HYPO</name>
<comment type="subcellular location">
    <subcellularLocation>
        <location evidence="1">Membrane</location>
        <topology evidence="1">Multi-pass membrane protein</topology>
    </subcellularLocation>
</comment>
<evidence type="ECO:0000313" key="6">
    <source>
        <dbReference type="EMBL" id="KAF4978392.1"/>
    </source>
</evidence>
<organism evidence="6 7">
    <name type="scientific">Fusarium zealandicum</name>
    <dbReference type="NCBI Taxonomy" id="1053134"/>
    <lineage>
        <taxon>Eukaryota</taxon>
        <taxon>Fungi</taxon>
        <taxon>Dikarya</taxon>
        <taxon>Ascomycota</taxon>
        <taxon>Pezizomycotina</taxon>
        <taxon>Sordariomycetes</taxon>
        <taxon>Hypocreomycetidae</taxon>
        <taxon>Hypocreales</taxon>
        <taxon>Nectriaceae</taxon>
        <taxon>Fusarium</taxon>
        <taxon>Fusarium staphyleae species complex</taxon>
    </lineage>
</organism>
<keyword evidence="7" id="KW-1185">Reference proteome</keyword>
<dbReference type="Gene3D" id="1.20.1720.10">
    <property type="entry name" value="Multidrug resistance protein D"/>
    <property type="match status" value="1"/>
</dbReference>
<feature type="transmembrane region" description="Helical" evidence="5">
    <location>
        <begin position="53"/>
        <end position="74"/>
    </location>
</feature>
<evidence type="ECO:0000256" key="2">
    <source>
        <dbReference type="ARBA" id="ARBA00022692"/>
    </source>
</evidence>
<dbReference type="EMBL" id="JABEYC010000372">
    <property type="protein sequence ID" value="KAF4978392.1"/>
    <property type="molecule type" value="Genomic_DNA"/>
</dbReference>
<dbReference type="SUPFAM" id="SSF103473">
    <property type="entry name" value="MFS general substrate transporter"/>
    <property type="match status" value="1"/>
</dbReference>
<evidence type="ECO:0008006" key="8">
    <source>
        <dbReference type="Google" id="ProtNLM"/>
    </source>
</evidence>
<proteinExistence type="predicted"/>
<evidence type="ECO:0000256" key="4">
    <source>
        <dbReference type="ARBA" id="ARBA00023136"/>
    </source>
</evidence>
<evidence type="ECO:0000256" key="5">
    <source>
        <dbReference type="SAM" id="Phobius"/>
    </source>
</evidence>
<dbReference type="Proteomes" id="UP000635477">
    <property type="component" value="Unassembled WGS sequence"/>
</dbReference>
<reference evidence="6" key="1">
    <citation type="journal article" date="2020" name="BMC Genomics">
        <title>Correction to: Identification and distribution of gene clusters required for synthesis of sphingolipid metabolism inhibitors in diverse species of the filamentous fungus Fusarium.</title>
        <authorList>
            <person name="Kim H.S."/>
            <person name="Lohmar J.M."/>
            <person name="Busman M."/>
            <person name="Brown D.W."/>
            <person name="Naumann T.A."/>
            <person name="Divon H.H."/>
            <person name="Lysoe E."/>
            <person name="Uhlig S."/>
            <person name="Proctor R.H."/>
        </authorList>
    </citation>
    <scope>NUCLEOTIDE SEQUENCE</scope>
    <source>
        <strain evidence="6">NRRL 22465</strain>
    </source>
</reference>
<feature type="transmembrane region" description="Helical" evidence="5">
    <location>
        <begin position="94"/>
        <end position="111"/>
    </location>
</feature>
<evidence type="ECO:0000256" key="1">
    <source>
        <dbReference type="ARBA" id="ARBA00004141"/>
    </source>
</evidence>
<accession>A0A8H4UK57</accession>
<gene>
    <name evidence="6" type="ORF">FZEAL_5210</name>
</gene>
<protein>
    <recommendedName>
        <fullName evidence="8">Major facilitator superfamily (MFS) profile domain-containing protein</fullName>
    </recommendedName>
</protein>
<dbReference type="GO" id="GO:0015174">
    <property type="term" value="F:basic amino acid transmembrane transporter activity"/>
    <property type="evidence" value="ECO:0007669"/>
    <property type="project" value="TreeGrafter"/>
</dbReference>
<dbReference type="PANTHER" id="PTHR23501:SF84">
    <property type="entry name" value="VACUOLAR MEMBRANE AMINO ACID UPTAKE TRANSPORTER FNX2"/>
    <property type="match status" value="1"/>
</dbReference>
<sequence>MTQLLPSRSPCFTKLTGARPEFEARQGLINVVFVAETSRGSPLGGLLADSVGWRWSFLGHVPLCFVAFIAAYFILELPPVGHDHWLTKMRQIDFLGAFTLVIAVVALLAGLDSGSNLGWSYIITVVSLSLTRVLFGLFLFVEIKVASNPFAPVHIIFDLYWPIPGITTTLVGLLAYAAVEDTAVAVACPYLSSGLSALASASALDQPSSNRCCAPSSPPVYTKELPPQLADQVRSSYQVATLGALALILICLIVAFLKTFFIK</sequence>
<evidence type="ECO:0000256" key="3">
    <source>
        <dbReference type="ARBA" id="ARBA00022989"/>
    </source>
</evidence>
<dbReference type="AlphaFoldDB" id="A0A8H4UK57"/>
<feature type="transmembrane region" description="Helical" evidence="5">
    <location>
        <begin position="117"/>
        <end position="141"/>
    </location>
</feature>
<dbReference type="OrthoDB" id="3437016at2759"/>